<protein>
    <submittedName>
        <fullName evidence="1">Uncharacterized protein</fullName>
    </submittedName>
</protein>
<evidence type="ECO:0000313" key="2">
    <source>
        <dbReference type="Proteomes" id="UP000280307"/>
    </source>
</evidence>
<organism evidence="1 2">
    <name type="scientific">Candidatus Viridilinea halotolerans</name>
    <dbReference type="NCBI Taxonomy" id="2491704"/>
    <lineage>
        <taxon>Bacteria</taxon>
        <taxon>Bacillati</taxon>
        <taxon>Chloroflexota</taxon>
        <taxon>Chloroflexia</taxon>
        <taxon>Chloroflexales</taxon>
        <taxon>Chloroflexineae</taxon>
        <taxon>Oscillochloridaceae</taxon>
        <taxon>Candidatus Viridilinea</taxon>
    </lineage>
</organism>
<dbReference type="AlphaFoldDB" id="A0A426TSU7"/>
<name>A0A426TSU7_9CHLR</name>
<evidence type="ECO:0000313" key="1">
    <source>
        <dbReference type="EMBL" id="RRR67386.1"/>
    </source>
</evidence>
<gene>
    <name evidence="1" type="ORF">EI684_19090</name>
</gene>
<accession>A0A426TSU7</accession>
<proteinExistence type="predicted"/>
<dbReference type="Proteomes" id="UP000280307">
    <property type="component" value="Unassembled WGS sequence"/>
</dbReference>
<dbReference type="EMBL" id="RSAS01000792">
    <property type="protein sequence ID" value="RRR67386.1"/>
    <property type="molecule type" value="Genomic_DNA"/>
</dbReference>
<reference evidence="1 2" key="1">
    <citation type="submission" date="2018-12" db="EMBL/GenBank/DDBJ databases">
        <title>Genome Sequence of Candidatus Viridilinea halotolerans isolated from saline sulfide-rich spring.</title>
        <authorList>
            <person name="Grouzdev D.S."/>
            <person name="Burganskaya E.I."/>
            <person name="Krutkina M.S."/>
            <person name="Sukhacheva M.V."/>
            <person name="Gorlenko V.M."/>
        </authorList>
    </citation>
    <scope>NUCLEOTIDE SEQUENCE [LARGE SCALE GENOMIC DNA]</scope>
    <source>
        <strain evidence="1">Chok-6</strain>
    </source>
</reference>
<sequence>MTPQEAPAGSEHTITLAKLAHLDALYEQREGLGQRPTQWGTLVEELRAIRRLVEAGITVSIEGTATVLTTWQDFYAWAHGRYHMLEDGYDSWIGDDVS</sequence>
<comment type="caution">
    <text evidence="1">The sequence shown here is derived from an EMBL/GenBank/DDBJ whole genome shotgun (WGS) entry which is preliminary data.</text>
</comment>